<feature type="compositionally biased region" description="Basic and acidic residues" evidence="1">
    <location>
        <begin position="150"/>
        <end position="171"/>
    </location>
</feature>
<keyword evidence="2" id="KW-0472">Membrane</keyword>
<evidence type="ECO:0000256" key="2">
    <source>
        <dbReference type="SAM" id="Phobius"/>
    </source>
</evidence>
<accession>A5K8F0</accession>
<sequence length="469" mass="52849">MSEQCILIPGEFGVFVQVFLGCVSLGILITKYLFEKPRRTFINFLKDVIVIICGSVTLHTTNMCGCILIFRYHLLSYLYNIEMDECSIYFIQIIIDATLGIYVEYKLFALFKLLKFRKEYLHNNSISSIYKPIDALSHYSSFVNFANSNEEQKGNDDKGGGIARRTEEGHPDTSTPSNVNSGPPQKENPGASNSNEATGELPPNEAPQNGSNNLQRAKDSKPGTTENALLNGAPCKSVGKNLTPSGGAATGEVRGPSETKEMRPMNETNQTSTHPEEANQRKQQGGHISPDNANDTGGGQNAYEECRQYNKYKKYNNNNNNNNNKYNCEEYKNELKLLTDEPPNEEVCIQLNENGDHDKENAATYDNKNSEIYKKIEENYMDMDLLQNILIWVSVVLTAKLLSFLIFFLLSPIFNMFAMGTIAYITDMRHRLLVVMIVVPFFFNFIMYSYMDSIVKTKHTCRSAGSDKI</sequence>
<name>A5K8F0_PLAVS</name>
<dbReference type="OMA" id="YMDSIVK"/>
<dbReference type="InterPro" id="IPR022127">
    <property type="entry name" value="STIMATE/YPL162C"/>
</dbReference>
<dbReference type="RefSeq" id="XP_001614291.1">
    <property type="nucleotide sequence ID" value="XM_001614241.1"/>
</dbReference>
<gene>
    <name evidence="3" type="ORF">PVX_083460</name>
</gene>
<dbReference type="PANTHER" id="PTHR31735:SF1">
    <property type="entry name" value="VACUOLAR MEMBRANE PROTEIN YPL162C"/>
    <property type="match status" value="1"/>
</dbReference>
<feature type="transmembrane region" description="Helical" evidence="2">
    <location>
        <begin position="389"/>
        <end position="410"/>
    </location>
</feature>
<feature type="transmembrane region" description="Helical" evidence="2">
    <location>
        <begin position="430"/>
        <end position="450"/>
    </location>
</feature>
<dbReference type="Pfam" id="PF12400">
    <property type="entry name" value="STIMATE"/>
    <property type="match status" value="1"/>
</dbReference>
<comment type="caution">
    <text evidence="3">The sequence shown here is derived from an EMBL/GenBank/DDBJ whole genome shotgun (WGS) entry which is preliminary data.</text>
</comment>
<feature type="compositionally biased region" description="Basic and acidic residues" evidence="1">
    <location>
        <begin position="255"/>
        <end position="264"/>
    </location>
</feature>
<feature type="region of interest" description="Disordered" evidence="1">
    <location>
        <begin position="148"/>
        <end position="302"/>
    </location>
</feature>
<evidence type="ECO:0000256" key="1">
    <source>
        <dbReference type="SAM" id="MobiDB-lite"/>
    </source>
</evidence>
<feature type="transmembrane region" description="Helical" evidence="2">
    <location>
        <begin position="12"/>
        <end position="34"/>
    </location>
</feature>
<feature type="compositionally biased region" description="Polar residues" evidence="1">
    <location>
        <begin position="206"/>
        <end position="215"/>
    </location>
</feature>
<proteinExistence type="predicted"/>
<dbReference type="GeneID" id="5473576"/>
<feature type="transmembrane region" description="Helical" evidence="2">
    <location>
        <begin position="90"/>
        <end position="111"/>
    </location>
</feature>
<dbReference type="PhylomeDB" id="A5K8F0"/>
<dbReference type="GO" id="GO:0016020">
    <property type="term" value="C:membrane"/>
    <property type="evidence" value="ECO:0007669"/>
    <property type="project" value="TreeGrafter"/>
</dbReference>
<dbReference type="EMBL" id="AAKM01000009">
    <property type="protein sequence ID" value="EDL44564.1"/>
    <property type="molecule type" value="Genomic_DNA"/>
</dbReference>
<dbReference type="VEuPathDB" id="PlasmoDB:PVX_083460"/>
<dbReference type="InParanoid" id="A5K8F0"/>
<keyword evidence="4" id="KW-1185">Reference proteome</keyword>
<evidence type="ECO:0000313" key="3">
    <source>
        <dbReference type="EMBL" id="EDL44564.1"/>
    </source>
</evidence>
<dbReference type="Proteomes" id="UP000008333">
    <property type="component" value="Unassembled WGS sequence"/>
</dbReference>
<dbReference type="KEGG" id="pvx:PVX_083460"/>
<evidence type="ECO:0000313" key="4">
    <source>
        <dbReference type="Proteomes" id="UP000008333"/>
    </source>
</evidence>
<protein>
    <submittedName>
        <fullName evidence="3">Uncharacterized protein</fullName>
    </submittedName>
</protein>
<keyword evidence="2" id="KW-0812">Transmembrane</keyword>
<dbReference type="STRING" id="126793.A5K8F0"/>
<feature type="transmembrane region" description="Helical" evidence="2">
    <location>
        <begin position="46"/>
        <end position="70"/>
    </location>
</feature>
<keyword evidence="2" id="KW-1133">Transmembrane helix</keyword>
<feature type="compositionally biased region" description="Polar residues" evidence="1">
    <location>
        <begin position="172"/>
        <end position="183"/>
    </location>
</feature>
<organism evidence="3 4">
    <name type="scientific">Plasmodium vivax (strain Salvador I)</name>
    <dbReference type="NCBI Taxonomy" id="126793"/>
    <lineage>
        <taxon>Eukaryota</taxon>
        <taxon>Sar</taxon>
        <taxon>Alveolata</taxon>
        <taxon>Apicomplexa</taxon>
        <taxon>Aconoidasida</taxon>
        <taxon>Haemosporida</taxon>
        <taxon>Plasmodiidae</taxon>
        <taxon>Plasmodium</taxon>
        <taxon>Plasmodium (Plasmodium)</taxon>
    </lineage>
</organism>
<dbReference type="PANTHER" id="PTHR31735">
    <property type="entry name" value="VACUOLAR MEMBRANE PROTEIN YPL162C"/>
    <property type="match status" value="1"/>
</dbReference>
<dbReference type="FunCoup" id="A5K8F0">
    <property type="interactions" value="29"/>
</dbReference>
<reference evidence="3 4" key="1">
    <citation type="journal article" date="2008" name="Nature">
        <title>Comparative genomics of the neglected human malaria parasite Plasmodium vivax.</title>
        <authorList>
            <person name="Carlton J.M."/>
            <person name="Adams J.H."/>
            <person name="Silva J.C."/>
            <person name="Bidwell S.L."/>
            <person name="Lorenzi H."/>
            <person name="Caler E."/>
            <person name="Crabtree J."/>
            <person name="Angiuoli S.V."/>
            <person name="Merino E.F."/>
            <person name="Amedeo P."/>
            <person name="Cheng Q."/>
            <person name="Coulson R.M."/>
            <person name="Crabb B.S."/>
            <person name="Del Portillo H.A."/>
            <person name="Essien K."/>
            <person name="Feldblyum T.V."/>
            <person name="Fernandez-Becerra C."/>
            <person name="Gilson P.R."/>
            <person name="Gueye A.H."/>
            <person name="Guo X."/>
            <person name="Kang'a S."/>
            <person name="Kooij T.W."/>
            <person name="Korsinczky M."/>
            <person name="Meyer E.V."/>
            <person name="Nene V."/>
            <person name="Paulsen I."/>
            <person name="White O."/>
            <person name="Ralph S.A."/>
            <person name="Ren Q."/>
            <person name="Sargeant T.J."/>
            <person name="Salzberg S.L."/>
            <person name="Stoeckert C.J."/>
            <person name="Sullivan S.A."/>
            <person name="Yamamoto M.M."/>
            <person name="Hoffman S.L."/>
            <person name="Wortman J.R."/>
            <person name="Gardner M.J."/>
            <person name="Galinski M.R."/>
            <person name="Barnwell J.W."/>
            <person name="Fraser-Liggett C.M."/>
        </authorList>
    </citation>
    <scope>NUCLEOTIDE SEQUENCE [LARGE SCALE GENOMIC DNA]</scope>
    <source>
        <strain evidence="3 4">Salvador I</strain>
    </source>
</reference>
<dbReference type="AlphaFoldDB" id="A5K8F0"/>